<accession>A0A318H837</accession>
<dbReference type="AlphaFoldDB" id="A0A318H837"/>
<reference evidence="2 3" key="2">
    <citation type="submission" date="2018-06" db="EMBL/GenBank/DDBJ databases">
        <title>Sequencing of bacterial isolates from soil warming experiment in Harvard Forest, Massachusetts, USA.</title>
        <authorList>
            <person name="Deangelis K.PhD."/>
        </authorList>
    </citation>
    <scope>NUCLEOTIDE SEQUENCE [LARGE SCALE GENOMIC DNA]</scope>
    <source>
        <strain evidence="2 3">GAS496</strain>
    </source>
</reference>
<dbReference type="SUPFAM" id="SSF46785">
    <property type="entry name" value="Winged helix' DNA-binding domain"/>
    <property type="match status" value="1"/>
</dbReference>
<evidence type="ECO:0000313" key="3">
    <source>
        <dbReference type="Proteomes" id="UP000247781"/>
    </source>
</evidence>
<dbReference type="InterPro" id="IPR036390">
    <property type="entry name" value="WH_DNA-bd_sf"/>
</dbReference>
<dbReference type="RefSeq" id="WP_110319639.1">
    <property type="nucleotide sequence ID" value="NZ_QJJU01000031.1"/>
</dbReference>
<dbReference type="Gene3D" id="1.10.10.10">
    <property type="entry name" value="Winged helix-like DNA-binding domain superfamily/Winged helix DNA-binding domain"/>
    <property type="match status" value="1"/>
</dbReference>
<dbReference type="Pfam" id="PF03551">
    <property type="entry name" value="PadR"/>
    <property type="match status" value="1"/>
</dbReference>
<sequence>MSSIRIFLLAALDETGPMHGHQLRLLAEQEHVALWTDITVGSLYGAIKRLAAEELIEEVRVERAGAYPQRQVWAITDEGREALGGLRLRALRDIVIKPDPFDIAVTRVDPDHLDDLAAIITARTTSLKATLEEWVAHAAAIDRYLSVSERLVMKHRADRLRTEISWHEELLAALPEIIDDQRERRAQ</sequence>
<dbReference type="PANTHER" id="PTHR43252">
    <property type="entry name" value="TRANSCRIPTIONAL REGULATOR YQJI"/>
    <property type="match status" value="1"/>
</dbReference>
<keyword evidence="3" id="KW-1185">Reference proteome</keyword>
<dbReference type="InterPro" id="IPR036388">
    <property type="entry name" value="WH-like_DNA-bd_sf"/>
</dbReference>
<dbReference type="OrthoDB" id="8443918at2"/>
<proteinExistence type="predicted"/>
<protein>
    <submittedName>
        <fullName evidence="2">PadR family transcriptional regulator</fullName>
    </submittedName>
</protein>
<evidence type="ECO:0000313" key="2">
    <source>
        <dbReference type="EMBL" id="PXX00911.1"/>
    </source>
</evidence>
<organism evidence="2 3">
    <name type="scientific">Mycolicibacterium moriokaense</name>
    <dbReference type="NCBI Taxonomy" id="39691"/>
    <lineage>
        <taxon>Bacteria</taxon>
        <taxon>Bacillati</taxon>
        <taxon>Actinomycetota</taxon>
        <taxon>Actinomycetes</taxon>
        <taxon>Mycobacteriales</taxon>
        <taxon>Mycobacteriaceae</taxon>
        <taxon>Mycolicibacterium</taxon>
    </lineage>
</organism>
<reference evidence="3" key="1">
    <citation type="submission" date="2018-05" db="EMBL/GenBank/DDBJ databases">
        <authorList>
            <person name="Deangelis K."/>
            <person name="Huntemann M."/>
            <person name="Clum A."/>
            <person name="Pillay M."/>
            <person name="Palaniappan K."/>
            <person name="Varghese N."/>
            <person name="Mikhailova N."/>
            <person name="Stamatis D."/>
            <person name="Reddy T."/>
            <person name="Daum C."/>
            <person name="Shapiro N."/>
            <person name="Ivanova N."/>
            <person name="Kyrpides N."/>
            <person name="Woyke T."/>
        </authorList>
    </citation>
    <scope>NUCLEOTIDE SEQUENCE [LARGE SCALE GENOMIC DNA]</scope>
    <source>
        <strain evidence="3">GAS496</strain>
    </source>
</reference>
<gene>
    <name evidence="2" type="ORF">C8E89_13153</name>
</gene>
<evidence type="ECO:0000259" key="1">
    <source>
        <dbReference type="Pfam" id="PF03551"/>
    </source>
</evidence>
<feature type="domain" description="Transcription regulator PadR N-terminal" evidence="1">
    <location>
        <begin position="8"/>
        <end position="83"/>
    </location>
</feature>
<dbReference type="Proteomes" id="UP000247781">
    <property type="component" value="Unassembled WGS sequence"/>
</dbReference>
<comment type="caution">
    <text evidence="2">The sequence shown here is derived from an EMBL/GenBank/DDBJ whole genome shotgun (WGS) entry which is preliminary data.</text>
</comment>
<dbReference type="PANTHER" id="PTHR43252:SF7">
    <property type="entry name" value="TRANSCRIPTIONAL REGULATOR YQJI"/>
    <property type="match status" value="1"/>
</dbReference>
<dbReference type="InterPro" id="IPR005149">
    <property type="entry name" value="Tscrpt_reg_PadR_N"/>
</dbReference>
<dbReference type="EMBL" id="QJJU01000031">
    <property type="protein sequence ID" value="PXX00911.1"/>
    <property type="molecule type" value="Genomic_DNA"/>
</dbReference>
<name>A0A318H837_9MYCO</name>